<accession>A0A6A4IT83</accession>
<dbReference type="OrthoDB" id="2270193at2759"/>
<keyword evidence="3" id="KW-1185">Reference proteome</keyword>
<dbReference type="Proteomes" id="UP000799118">
    <property type="component" value="Unassembled WGS sequence"/>
</dbReference>
<evidence type="ECO:0000313" key="3">
    <source>
        <dbReference type="Proteomes" id="UP000799118"/>
    </source>
</evidence>
<feature type="region of interest" description="Disordered" evidence="1">
    <location>
        <begin position="147"/>
        <end position="168"/>
    </location>
</feature>
<reference evidence="2" key="1">
    <citation type="journal article" date="2019" name="Environ. Microbiol.">
        <title>Fungal ecological strategies reflected in gene transcription - a case study of two litter decomposers.</title>
        <authorList>
            <person name="Barbi F."/>
            <person name="Kohler A."/>
            <person name="Barry K."/>
            <person name="Baskaran P."/>
            <person name="Daum C."/>
            <person name="Fauchery L."/>
            <person name="Ihrmark K."/>
            <person name="Kuo A."/>
            <person name="LaButti K."/>
            <person name="Lipzen A."/>
            <person name="Morin E."/>
            <person name="Grigoriev I.V."/>
            <person name="Henrissat B."/>
            <person name="Lindahl B."/>
            <person name="Martin F."/>
        </authorList>
    </citation>
    <scope>NUCLEOTIDE SEQUENCE</scope>
    <source>
        <strain evidence="2">JB14</strain>
    </source>
</reference>
<proteinExistence type="predicted"/>
<feature type="region of interest" description="Disordered" evidence="1">
    <location>
        <begin position="252"/>
        <end position="296"/>
    </location>
</feature>
<organism evidence="2 3">
    <name type="scientific">Gymnopus androsaceus JB14</name>
    <dbReference type="NCBI Taxonomy" id="1447944"/>
    <lineage>
        <taxon>Eukaryota</taxon>
        <taxon>Fungi</taxon>
        <taxon>Dikarya</taxon>
        <taxon>Basidiomycota</taxon>
        <taxon>Agaricomycotina</taxon>
        <taxon>Agaricomycetes</taxon>
        <taxon>Agaricomycetidae</taxon>
        <taxon>Agaricales</taxon>
        <taxon>Marasmiineae</taxon>
        <taxon>Omphalotaceae</taxon>
        <taxon>Gymnopus</taxon>
    </lineage>
</organism>
<dbReference type="EMBL" id="ML769384">
    <property type="protein sequence ID" value="KAE9411115.1"/>
    <property type="molecule type" value="Genomic_DNA"/>
</dbReference>
<gene>
    <name evidence="2" type="ORF">BT96DRAFT_969308</name>
</gene>
<sequence length="370" mass="41166">MSTPLQPATVSLILAYICPPSQLAFSPLPAHLLSQPLLMRHRFLELDPETDVKSYLMWASEEDQVFNKLEGLEPPSTRDEEPIMGIKYTADKESVFAHAELRSLTSQASADIRLVFIWDGLAWKYHNLASMPFPVDATLCVADAVSPTQNNEHSSDSDSDSDSDEYWNGYDQYDEKEHISTLQSKDDLSEEAYWESYASIQGTADSTIPTPKREPHDQETYDDALARARGLHPELETCNHLQEDIIDISYNTLNISPPRNPDPRDASSPSELSDRLSALPPRTDTSNAEILSDSDDMHGTLNNKINGKVNGVDVAVEEDLSTPQQSGMNCMDEAMKCAIRGVYNMWKPSACGKSATEDQFLHLVKEAIIG</sequence>
<evidence type="ECO:0000256" key="1">
    <source>
        <dbReference type="SAM" id="MobiDB-lite"/>
    </source>
</evidence>
<protein>
    <submittedName>
        <fullName evidence="2">Uncharacterized protein</fullName>
    </submittedName>
</protein>
<dbReference type="AlphaFoldDB" id="A0A6A4IT83"/>
<evidence type="ECO:0000313" key="2">
    <source>
        <dbReference type="EMBL" id="KAE9411115.1"/>
    </source>
</evidence>
<name>A0A6A4IT83_9AGAR</name>